<feature type="compositionally biased region" description="Basic and acidic residues" evidence="1">
    <location>
        <begin position="29"/>
        <end position="39"/>
    </location>
</feature>
<reference evidence="2" key="1">
    <citation type="submission" date="2019-10" db="EMBL/GenBank/DDBJ databases">
        <title>The sequence and de novo assembly of the wild yak genome.</title>
        <authorList>
            <person name="Liu Y."/>
        </authorList>
    </citation>
    <scope>NUCLEOTIDE SEQUENCE [LARGE SCALE GENOMIC DNA]</scope>
    <source>
        <strain evidence="2">WY2019</strain>
    </source>
</reference>
<keyword evidence="3" id="KW-1185">Reference proteome</keyword>
<evidence type="ECO:0000256" key="1">
    <source>
        <dbReference type="SAM" id="MobiDB-lite"/>
    </source>
</evidence>
<feature type="region of interest" description="Disordered" evidence="1">
    <location>
        <begin position="1"/>
        <end position="39"/>
    </location>
</feature>
<organism evidence="2 3">
    <name type="scientific">Bos mutus</name>
    <name type="common">wild yak</name>
    <dbReference type="NCBI Taxonomy" id="72004"/>
    <lineage>
        <taxon>Eukaryota</taxon>
        <taxon>Metazoa</taxon>
        <taxon>Chordata</taxon>
        <taxon>Craniata</taxon>
        <taxon>Vertebrata</taxon>
        <taxon>Euteleostomi</taxon>
        <taxon>Mammalia</taxon>
        <taxon>Eutheria</taxon>
        <taxon>Laurasiatheria</taxon>
        <taxon>Artiodactyla</taxon>
        <taxon>Ruminantia</taxon>
        <taxon>Pecora</taxon>
        <taxon>Bovidae</taxon>
        <taxon>Bovinae</taxon>
        <taxon>Bos</taxon>
    </lineage>
</organism>
<evidence type="ECO:0000313" key="2">
    <source>
        <dbReference type="EMBL" id="MXQ84234.1"/>
    </source>
</evidence>
<dbReference type="EMBL" id="VBQZ03000020">
    <property type="protein sequence ID" value="MXQ84234.1"/>
    <property type="molecule type" value="Genomic_DNA"/>
</dbReference>
<gene>
    <name evidence="2" type="ORF">E5288_WYG014300</name>
</gene>
<dbReference type="AlphaFoldDB" id="A0A6B0R8S3"/>
<accession>A0A6B0R8S3</accession>
<proteinExistence type="predicted"/>
<name>A0A6B0R8S3_9CETA</name>
<feature type="compositionally biased region" description="Basic and acidic residues" evidence="1">
    <location>
        <begin position="8"/>
        <end position="21"/>
    </location>
</feature>
<comment type="caution">
    <text evidence="2">The sequence shown here is derived from an EMBL/GenBank/DDBJ whole genome shotgun (WGS) entry which is preliminary data.</text>
</comment>
<evidence type="ECO:0000313" key="3">
    <source>
        <dbReference type="Proteomes" id="UP000322234"/>
    </source>
</evidence>
<sequence length="94" mass="10307">MTHCQKALRLERKSPQEKAEEGGCFGSVQEREDSKGEDKEYAEIVRKQVSATKAEAEEDGVKVLTALTGRSTSTSGPCRDSGSDLLYDDFTTMT</sequence>
<dbReference type="Proteomes" id="UP000322234">
    <property type="component" value="Unassembled WGS sequence"/>
</dbReference>
<protein>
    <submittedName>
        <fullName evidence="2">Uncharacterized protein</fullName>
    </submittedName>
</protein>